<keyword evidence="6 9" id="KW-1133">Transmembrane helix</keyword>
<feature type="transmembrane region" description="Helical" evidence="9">
    <location>
        <begin position="189"/>
        <end position="211"/>
    </location>
</feature>
<comment type="similarity">
    <text evidence="8">Belongs to the binding-protein-dependent transport system permease family. LivHM subfamily.</text>
</comment>
<dbReference type="PANTHER" id="PTHR11795">
    <property type="entry name" value="BRANCHED-CHAIN AMINO ACID TRANSPORT SYSTEM PERMEASE PROTEIN LIVH"/>
    <property type="match status" value="1"/>
</dbReference>
<dbReference type="GO" id="GO:0022857">
    <property type="term" value="F:transmembrane transporter activity"/>
    <property type="evidence" value="ECO:0007669"/>
    <property type="project" value="InterPro"/>
</dbReference>
<feature type="transmembrane region" description="Helical" evidence="9">
    <location>
        <begin position="138"/>
        <end position="160"/>
    </location>
</feature>
<feature type="transmembrane region" description="Helical" evidence="9">
    <location>
        <begin position="260"/>
        <end position="277"/>
    </location>
</feature>
<dbReference type="EMBL" id="AP022870">
    <property type="protein sequence ID" value="BCB75341.1"/>
    <property type="molecule type" value="Genomic_DNA"/>
</dbReference>
<keyword evidence="7 9" id="KW-0472">Membrane</keyword>
<sequence>MEILNAVIQGLLIGGLYALFAAGLSLMFGVMRIVNLAHGDLAVVAAFLALALVSGTGLPLWLVVLVTVPMFALLGYLTQRVLLQRSLSSGPLATLLVTFGLSIVLQNVLLEAFSADTRTLDGGSFATGSFRLNAAVSIGYLSLATFLLAVLVLIGIQLFLSRTGLGRMLRASADDRETAGLVGGNPRHIYGIATAIAFATVAIAGLMFAMRSSFDPSIGPSRLIFAFEAVVIGGLGSLWGTLLGGVVLGVTQSLGAQIDPALTLLAGHLVFLAVLAFRPQGLIPGRTA</sequence>
<keyword evidence="4 9" id="KW-0812">Transmembrane</keyword>
<dbReference type="KEGG" id="pfla:Pflav_017510"/>
<evidence type="ECO:0000256" key="1">
    <source>
        <dbReference type="ARBA" id="ARBA00004651"/>
    </source>
</evidence>
<dbReference type="AlphaFoldDB" id="A0A6F8XNL3"/>
<evidence type="ECO:0000256" key="6">
    <source>
        <dbReference type="ARBA" id="ARBA00022989"/>
    </source>
</evidence>
<proteinExistence type="inferred from homology"/>
<dbReference type="GO" id="GO:0005886">
    <property type="term" value="C:plasma membrane"/>
    <property type="evidence" value="ECO:0007669"/>
    <property type="project" value="UniProtKB-SubCell"/>
</dbReference>
<accession>A0A6F8XNL3</accession>
<protein>
    <submittedName>
        <fullName evidence="10">Branched-chain amino acid ABC transporter permease</fullName>
    </submittedName>
</protein>
<dbReference type="PANTHER" id="PTHR11795:SF445">
    <property type="entry name" value="AMINO ACID ABC TRANSPORTER PERMEASE PROTEIN"/>
    <property type="match status" value="1"/>
</dbReference>
<dbReference type="Proteomes" id="UP000502508">
    <property type="component" value="Chromosome"/>
</dbReference>
<feature type="transmembrane region" description="Helical" evidence="9">
    <location>
        <begin position="6"/>
        <end position="26"/>
    </location>
</feature>
<dbReference type="GO" id="GO:0006865">
    <property type="term" value="P:amino acid transport"/>
    <property type="evidence" value="ECO:0007669"/>
    <property type="project" value="UniProtKB-KW"/>
</dbReference>
<organism evidence="10 11">
    <name type="scientific">Phytohabitans flavus</name>
    <dbReference type="NCBI Taxonomy" id="1076124"/>
    <lineage>
        <taxon>Bacteria</taxon>
        <taxon>Bacillati</taxon>
        <taxon>Actinomycetota</taxon>
        <taxon>Actinomycetes</taxon>
        <taxon>Micromonosporales</taxon>
        <taxon>Micromonosporaceae</taxon>
    </lineage>
</organism>
<feature type="transmembrane region" description="Helical" evidence="9">
    <location>
        <begin position="90"/>
        <end position="110"/>
    </location>
</feature>
<gene>
    <name evidence="10" type="ORF">Pflav_017510</name>
</gene>
<dbReference type="Pfam" id="PF02653">
    <property type="entry name" value="BPD_transp_2"/>
    <property type="match status" value="1"/>
</dbReference>
<evidence type="ECO:0000256" key="2">
    <source>
        <dbReference type="ARBA" id="ARBA00022448"/>
    </source>
</evidence>
<evidence type="ECO:0000256" key="9">
    <source>
        <dbReference type="SAM" id="Phobius"/>
    </source>
</evidence>
<dbReference type="CDD" id="cd06582">
    <property type="entry name" value="TM_PBP1_LivH_like"/>
    <property type="match status" value="1"/>
</dbReference>
<evidence type="ECO:0000256" key="8">
    <source>
        <dbReference type="ARBA" id="ARBA00037998"/>
    </source>
</evidence>
<keyword evidence="3" id="KW-1003">Cell membrane</keyword>
<evidence type="ECO:0000256" key="4">
    <source>
        <dbReference type="ARBA" id="ARBA00022692"/>
    </source>
</evidence>
<dbReference type="InterPro" id="IPR001851">
    <property type="entry name" value="ABC_transp_permease"/>
</dbReference>
<evidence type="ECO:0000256" key="7">
    <source>
        <dbReference type="ARBA" id="ARBA00023136"/>
    </source>
</evidence>
<evidence type="ECO:0000256" key="3">
    <source>
        <dbReference type="ARBA" id="ARBA00022475"/>
    </source>
</evidence>
<keyword evidence="11" id="KW-1185">Reference proteome</keyword>
<keyword evidence="5" id="KW-0029">Amino-acid transport</keyword>
<reference evidence="10 11" key="1">
    <citation type="submission" date="2020-03" db="EMBL/GenBank/DDBJ databases">
        <title>Whole genome shotgun sequence of Phytohabitans flavus NBRC 107702.</title>
        <authorList>
            <person name="Komaki H."/>
            <person name="Tamura T."/>
        </authorList>
    </citation>
    <scope>NUCLEOTIDE SEQUENCE [LARGE SCALE GENOMIC DNA]</scope>
    <source>
        <strain evidence="10 11">NBRC 107702</strain>
    </source>
</reference>
<name>A0A6F8XNL3_9ACTN</name>
<comment type="subcellular location">
    <subcellularLocation>
        <location evidence="1">Cell membrane</location>
        <topology evidence="1">Multi-pass membrane protein</topology>
    </subcellularLocation>
</comment>
<keyword evidence="2" id="KW-0813">Transport</keyword>
<evidence type="ECO:0000313" key="11">
    <source>
        <dbReference type="Proteomes" id="UP000502508"/>
    </source>
</evidence>
<evidence type="ECO:0000256" key="5">
    <source>
        <dbReference type="ARBA" id="ARBA00022970"/>
    </source>
</evidence>
<reference evidence="10 11" key="2">
    <citation type="submission" date="2020-03" db="EMBL/GenBank/DDBJ databases">
        <authorList>
            <person name="Ichikawa N."/>
            <person name="Kimura A."/>
            <person name="Kitahashi Y."/>
            <person name="Uohara A."/>
        </authorList>
    </citation>
    <scope>NUCLEOTIDE SEQUENCE [LARGE SCALE GENOMIC DNA]</scope>
    <source>
        <strain evidence="10 11">NBRC 107702</strain>
    </source>
</reference>
<dbReference type="InterPro" id="IPR052157">
    <property type="entry name" value="BCAA_transport_permease"/>
</dbReference>
<feature type="transmembrane region" description="Helical" evidence="9">
    <location>
        <begin position="223"/>
        <end position="248"/>
    </location>
</feature>
<evidence type="ECO:0000313" key="10">
    <source>
        <dbReference type="EMBL" id="BCB75341.1"/>
    </source>
</evidence>
<dbReference type="RefSeq" id="WP_173035097.1">
    <property type="nucleotide sequence ID" value="NZ_AP022870.1"/>
</dbReference>